<dbReference type="Proteomes" id="UP001141253">
    <property type="component" value="Chromosome 4"/>
</dbReference>
<name>A0ABQ9CB41_9ROSI</name>
<evidence type="ECO:0008006" key="3">
    <source>
        <dbReference type="Google" id="ProtNLM"/>
    </source>
</evidence>
<evidence type="ECO:0000313" key="1">
    <source>
        <dbReference type="EMBL" id="KAJ6395724.1"/>
    </source>
</evidence>
<proteinExistence type="predicted"/>
<comment type="caution">
    <text evidence="1">The sequence shown here is derived from an EMBL/GenBank/DDBJ whole genome shotgun (WGS) entry which is preliminary data.</text>
</comment>
<protein>
    <recommendedName>
        <fullName evidence="3">Pentatricopeptide repeat-containing protein</fullName>
    </recommendedName>
</protein>
<organism evidence="1 2">
    <name type="scientific">Salix suchowensis</name>
    <dbReference type="NCBI Taxonomy" id="1278906"/>
    <lineage>
        <taxon>Eukaryota</taxon>
        <taxon>Viridiplantae</taxon>
        <taxon>Streptophyta</taxon>
        <taxon>Embryophyta</taxon>
        <taxon>Tracheophyta</taxon>
        <taxon>Spermatophyta</taxon>
        <taxon>Magnoliopsida</taxon>
        <taxon>eudicotyledons</taxon>
        <taxon>Gunneridae</taxon>
        <taxon>Pentapetalae</taxon>
        <taxon>rosids</taxon>
        <taxon>fabids</taxon>
        <taxon>Malpighiales</taxon>
        <taxon>Salicaceae</taxon>
        <taxon>Saliceae</taxon>
        <taxon>Salix</taxon>
    </lineage>
</organism>
<accession>A0ABQ9CB41</accession>
<sequence length="97" mass="10729">MLMRLFDGMNVKDVLAWTTRVLGCAQRGDIEVARELFDLVLNKNSVARVDGFDFRGGLRLPESITGGDGIFPDQEHNACLLDHLGEVRPSDKLMGPT</sequence>
<keyword evidence="2" id="KW-1185">Reference proteome</keyword>
<dbReference type="EMBL" id="JAPFFI010000004">
    <property type="protein sequence ID" value="KAJ6395724.1"/>
    <property type="molecule type" value="Genomic_DNA"/>
</dbReference>
<evidence type="ECO:0000313" key="2">
    <source>
        <dbReference type="Proteomes" id="UP001141253"/>
    </source>
</evidence>
<reference evidence="1" key="2">
    <citation type="journal article" date="2023" name="Int. J. Mol. Sci.">
        <title>De Novo Assembly and Annotation of 11 Diverse Shrub Willow (Salix) Genomes Reveals Novel Gene Organization in Sex-Linked Regions.</title>
        <authorList>
            <person name="Hyden B."/>
            <person name="Feng K."/>
            <person name="Yates T.B."/>
            <person name="Jawdy S."/>
            <person name="Cereghino C."/>
            <person name="Smart L.B."/>
            <person name="Muchero W."/>
        </authorList>
    </citation>
    <scope>NUCLEOTIDE SEQUENCE</scope>
    <source>
        <tissue evidence="1">Shoot tip</tissue>
    </source>
</reference>
<gene>
    <name evidence="1" type="ORF">OIU77_020893</name>
</gene>
<reference evidence="1" key="1">
    <citation type="submission" date="2022-10" db="EMBL/GenBank/DDBJ databases">
        <authorList>
            <person name="Hyden B.L."/>
            <person name="Feng K."/>
            <person name="Yates T."/>
            <person name="Jawdy S."/>
            <person name="Smart L.B."/>
            <person name="Muchero W."/>
        </authorList>
    </citation>
    <scope>NUCLEOTIDE SEQUENCE</scope>
    <source>
        <tissue evidence="1">Shoot tip</tissue>
    </source>
</reference>